<protein>
    <submittedName>
        <fullName evidence="1">Uncharacterized protein</fullName>
    </submittedName>
</protein>
<dbReference type="RefSeq" id="WP_054401673.1">
    <property type="nucleotide sequence ID" value="NZ_LIUT01000001.1"/>
</dbReference>
<dbReference type="PATRIC" id="fig|1705565.3.peg.3097"/>
<organism evidence="1 2">
    <name type="scientific">Paenibacillus solani</name>
    <dbReference type="NCBI Taxonomy" id="1705565"/>
    <lineage>
        <taxon>Bacteria</taxon>
        <taxon>Bacillati</taxon>
        <taxon>Bacillota</taxon>
        <taxon>Bacilli</taxon>
        <taxon>Bacillales</taxon>
        <taxon>Paenibacillaceae</taxon>
        <taxon>Paenibacillus</taxon>
    </lineage>
</organism>
<sequence>MRRLWLNKAQAQASRMPCLIPRQIEINGDWVWEGKWVGAPEPVADILLPFTRCSQLGCPVGKKEKPAAYVYCSRELSSYRYVPMWPRFIEQIDMSKVNELELRVLKRRRGDGVRDKSKG</sequence>
<dbReference type="AlphaFoldDB" id="A0A0M1P373"/>
<accession>A0A0M1P373</accession>
<reference evidence="2" key="1">
    <citation type="submission" date="2015-08" db="EMBL/GenBank/DDBJ databases">
        <title>Genome sequencing project for genomic taxonomy and phylogenomics of Bacillus-like bacteria.</title>
        <authorList>
            <person name="Liu B."/>
            <person name="Wang J."/>
            <person name="Zhu Y."/>
            <person name="Liu G."/>
            <person name="Chen Q."/>
            <person name="Chen Z."/>
            <person name="Lan J."/>
            <person name="Che J."/>
            <person name="Ge C."/>
            <person name="Shi H."/>
            <person name="Pan Z."/>
            <person name="Liu X."/>
        </authorList>
    </citation>
    <scope>NUCLEOTIDE SEQUENCE [LARGE SCALE GENOMIC DNA]</scope>
    <source>
        <strain evidence="2">FJAT-22460</strain>
    </source>
</reference>
<gene>
    <name evidence="1" type="ORF">AM231_06000</name>
</gene>
<name>A0A0M1P373_9BACL</name>
<dbReference type="Proteomes" id="UP000036932">
    <property type="component" value="Unassembled WGS sequence"/>
</dbReference>
<dbReference type="OrthoDB" id="2626358at2"/>
<keyword evidence="2" id="KW-1185">Reference proteome</keyword>
<evidence type="ECO:0000313" key="1">
    <source>
        <dbReference type="EMBL" id="KOR88760.1"/>
    </source>
</evidence>
<proteinExistence type="predicted"/>
<evidence type="ECO:0000313" key="2">
    <source>
        <dbReference type="Proteomes" id="UP000036932"/>
    </source>
</evidence>
<dbReference type="EMBL" id="LIUT01000001">
    <property type="protein sequence ID" value="KOR88760.1"/>
    <property type="molecule type" value="Genomic_DNA"/>
</dbReference>
<comment type="caution">
    <text evidence="1">The sequence shown here is derived from an EMBL/GenBank/DDBJ whole genome shotgun (WGS) entry which is preliminary data.</text>
</comment>